<dbReference type="PANTHER" id="PTHR30086:SF20">
    <property type="entry name" value="ARGININE EXPORTER PROTEIN ARGO-RELATED"/>
    <property type="match status" value="1"/>
</dbReference>
<dbReference type="Proteomes" id="UP000308978">
    <property type="component" value="Unassembled WGS sequence"/>
</dbReference>
<feature type="transmembrane region" description="Helical" evidence="6">
    <location>
        <begin position="117"/>
        <end position="139"/>
    </location>
</feature>
<feature type="transmembrane region" description="Helical" evidence="6">
    <location>
        <begin position="49"/>
        <end position="71"/>
    </location>
</feature>
<comment type="subcellular location">
    <subcellularLocation>
        <location evidence="1">Cell membrane</location>
        <topology evidence="1">Multi-pass membrane protein</topology>
    </subcellularLocation>
</comment>
<evidence type="ECO:0000256" key="6">
    <source>
        <dbReference type="SAM" id="Phobius"/>
    </source>
</evidence>
<evidence type="ECO:0000313" key="8">
    <source>
        <dbReference type="Proteomes" id="UP000308978"/>
    </source>
</evidence>
<evidence type="ECO:0000256" key="3">
    <source>
        <dbReference type="ARBA" id="ARBA00022692"/>
    </source>
</evidence>
<keyword evidence="5 6" id="KW-0472">Membrane</keyword>
<feature type="transmembrane region" description="Helical" evidence="6">
    <location>
        <begin position="145"/>
        <end position="166"/>
    </location>
</feature>
<feature type="transmembrane region" description="Helical" evidence="6">
    <location>
        <begin position="77"/>
        <end position="97"/>
    </location>
</feature>
<name>A0A4S4G2U0_9ACTN</name>
<keyword evidence="3 6" id="KW-0812">Transmembrane</keyword>
<dbReference type="PANTHER" id="PTHR30086">
    <property type="entry name" value="ARGININE EXPORTER PROTEIN ARGO"/>
    <property type="match status" value="1"/>
</dbReference>
<reference evidence="7 8" key="1">
    <citation type="submission" date="2019-04" db="EMBL/GenBank/DDBJ databases">
        <title>Microbes associate with the intestines of laboratory mice.</title>
        <authorList>
            <person name="Navarre W."/>
            <person name="Wong E."/>
            <person name="Huang K.C."/>
            <person name="Tropini C."/>
            <person name="Ng K."/>
            <person name="Yu B."/>
        </authorList>
    </citation>
    <scope>NUCLEOTIDE SEQUENCE [LARGE SCALE GENOMIC DNA]</scope>
    <source>
        <strain evidence="7 8">NM80_B27</strain>
    </source>
</reference>
<comment type="caution">
    <text evidence="7">The sequence shown here is derived from an EMBL/GenBank/DDBJ whole genome shotgun (WGS) entry which is preliminary data.</text>
</comment>
<dbReference type="GO" id="GO:0015171">
    <property type="term" value="F:amino acid transmembrane transporter activity"/>
    <property type="evidence" value="ECO:0007669"/>
    <property type="project" value="TreeGrafter"/>
</dbReference>
<evidence type="ECO:0000256" key="2">
    <source>
        <dbReference type="ARBA" id="ARBA00022475"/>
    </source>
</evidence>
<evidence type="ECO:0000256" key="4">
    <source>
        <dbReference type="ARBA" id="ARBA00022989"/>
    </source>
</evidence>
<dbReference type="InterPro" id="IPR001123">
    <property type="entry name" value="LeuE-type"/>
</dbReference>
<keyword evidence="4 6" id="KW-1133">Transmembrane helix</keyword>
<dbReference type="GO" id="GO:0005886">
    <property type="term" value="C:plasma membrane"/>
    <property type="evidence" value="ECO:0007669"/>
    <property type="project" value="UniProtKB-SubCell"/>
</dbReference>
<evidence type="ECO:0000313" key="7">
    <source>
        <dbReference type="EMBL" id="THG37324.1"/>
    </source>
</evidence>
<accession>A0A4S4G2U0</accession>
<dbReference type="AlphaFoldDB" id="A0A4S4G2U0"/>
<protein>
    <submittedName>
        <fullName evidence="7">Lysine transporter LysE</fullName>
    </submittedName>
</protein>
<dbReference type="GO" id="GO:0033228">
    <property type="term" value="P:cysteine export across plasma membrane"/>
    <property type="evidence" value="ECO:0007669"/>
    <property type="project" value="TreeGrafter"/>
</dbReference>
<proteinExistence type="predicted"/>
<organism evidence="7 8">
    <name type="scientific">Adlercreutzia caecimuris</name>
    <dbReference type="NCBI Taxonomy" id="671266"/>
    <lineage>
        <taxon>Bacteria</taxon>
        <taxon>Bacillati</taxon>
        <taxon>Actinomycetota</taxon>
        <taxon>Coriobacteriia</taxon>
        <taxon>Eggerthellales</taxon>
        <taxon>Eggerthellaceae</taxon>
        <taxon>Adlercreutzia</taxon>
    </lineage>
</organism>
<gene>
    <name evidence="7" type="ORF">E5986_06075</name>
</gene>
<dbReference type="EMBL" id="SSTJ01000006">
    <property type="protein sequence ID" value="THG37324.1"/>
    <property type="molecule type" value="Genomic_DNA"/>
</dbReference>
<feature type="transmembrane region" description="Helical" evidence="6">
    <location>
        <begin position="187"/>
        <end position="205"/>
    </location>
</feature>
<keyword evidence="2" id="KW-1003">Cell membrane</keyword>
<evidence type="ECO:0000256" key="5">
    <source>
        <dbReference type="ARBA" id="ARBA00023136"/>
    </source>
</evidence>
<dbReference type="RefSeq" id="WP_136434227.1">
    <property type="nucleotide sequence ID" value="NZ_SSTJ01000006.1"/>
</dbReference>
<evidence type="ECO:0000256" key="1">
    <source>
        <dbReference type="ARBA" id="ARBA00004651"/>
    </source>
</evidence>
<sequence length="206" mass="21949">MEATGMTIAATLAGLAFYCFVQGITPGPANLCSLATTLRYGRTLALRQWYGLIAGFYAVSFASVLVVWTVGQVASGLMDWLTVAGAAYVLWLAWTMVAPRREGHALYEAKPTVASGFLLQITNMKILVLCLTALCSYVLPLSDHPLALVAAGLAMPLIGVGCNLAWIYAGELLRSFYERHRRRVDGAMAASLALCAATMVAPLLGS</sequence>